<keyword evidence="1" id="KW-0812">Transmembrane</keyword>
<organism evidence="2 3">
    <name type="scientific">Metabacillus malikii</name>
    <dbReference type="NCBI Taxonomy" id="1504265"/>
    <lineage>
        <taxon>Bacteria</taxon>
        <taxon>Bacillati</taxon>
        <taxon>Bacillota</taxon>
        <taxon>Bacilli</taxon>
        <taxon>Bacillales</taxon>
        <taxon>Bacillaceae</taxon>
        <taxon>Metabacillus</taxon>
    </lineage>
</organism>
<keyword evidence="1" id="KW-1133">Transmembrane helix</keyword>
<gene>
    <name evidence="2" type="ORF">J2S19_004481</name>
</gene>
<evidence type="ECO:0000313" key="3">
    <source>
        <dbReference type="Proteomes" id="UP001234495"/>
    </source>
</evidence>
<evidence type="ECO:0000256" key="1">
    <source>
        <dbReference type="SAM" id="Phobius"/>
    </source>
</evidence>
<comment type="caution">
    <text evidence="2">The sequence shown here is derived from an EMBL/GenBank/DDBJ whole genome shotgun (WGS) entry which is preliminary data.</text>
</comment>
<dbReference type="RefSeq" id="WP_307346047.1">
    <property type="nucleotide sequence ID" value="NZ_JAUSUD010000031.1"/>
</dbReference>
<dbReference type="EMBL" id="JAUSUD010000031">
    <property type="protein sequence ID" value="MDQ0233140.1"/>
    <property type="molecule type" value="Genomic_DNA"/>
</dbReference>
<feature type="transmembrane region" description="Helical" evidence="1">
    <location>
        <begin position="38"/>
        <end position="57"/>
    </location>
</feature>
<evidence type="ECO:0000313" key="2">
    <source>
        <dbReference type="EMBL" id="MDQ0233140.1"/>
    </source>
</evidence>
<sequence length="66" mass="7754">MSQFWLKYGKVITLLVYSVFMLCQVLVGLLVFEDLKTKIVMITLQVIMTSIVFFIAYKITNRMLEK</sequence>
<feature type="transmembrane region" description="Helical" evidence="1">
    <location>
        <begin position="12"/>
        <end position="32"/>
    </location>
</feature>
<proteinExistence type="predicted"/>
<keyword evidence="3" id="KW-1185">Reference proteome</keyword>
<reference evidence="2 3" key="1">
    <citation type="submission" date="2023-07" db="EMBL/GenBank/DDBJ databases">
        <title>Genomic Encyclopedia of Type Strains, Phase IV (KMG-IV): sequencing the most valuable type-strain genomes for metagenomic binning, comparative biology and taxonomic classification.</title>
        <authorList>
            <person name="Goeker M."/>
        </authorList>
    </citation>
    <scope>NUCLEOTIDE SEQUENCE [LARGE SCALE GENOMIC DNA]</scope>
    <source>
        <strain evidence="2 3">DSM 29005</strain>
    </source>
</reference>
<keyword evidence="1" id="KW-0472">Membrane</keyword>
<dbReference type="Proteomes" id="UP001234495">
    <property type="component" value="Unassembled WGS sequence"/>
</dbReference>
<accession>A0ABT9ZLG7</accession>
<protein>
    <submittedName>
        <fullName evidence="2">Uncharacterized protein</fullName>
    </submittedName>
</protein>
<name>A0ABT9ZLG7_9BACI</name>